<dbReference type="SMART" id="SM00471">
    <property type="entry name" value="HDc"/>
    <property type="match status" value="1"/>
</dbReference>
<organism evidence="2 3">
    <name type="scientific">Paramaledivibacter caminithermalis (strain DSM 15212 / CIP 107654 / DViRD3)</name>
    <name type="common">Clostridium caminithermale</name>
    <dbReference type="NCBI Taxonomy" id="1121301"/>
    <lineage>
        <taxon>Bacteria</taxon>
        <taxon>Bacillati</taxon>
        <taxon>Bacillota</taxon>
        <taxon>Clostridia</taxon>
        <taxon>Peptostreptococcales</taxon>
        <taxon>Caminicellaceae</taxon>
        <taxon>Paramaledivibacter</taxon>
    </lineage>
</organism>
<evidence type="ECO:0000313" key="2">
    <source>
        <dbReference type="EMBL" id="SHK62091.1"/>
    </source>
</evidence>
<feature type="domain" description="HD-GYP" evidence="1">
    <location>
        <begin position="1"/>
        <end position="189"/>
    </location>
</feature>
<proteinExistence type="predicted"/>
<name>A0A1M6TYV0_PARC5</name>
<dbReference type="Gene3D" id="1.10.3210.10">
    <property type="entry name" value="Hypothetical protein af1432"/>
    <property type="match status" value="1"/>
</dbReference>
<dbReference type="InterPro" id="IPR037522">
    <property type="entry name" value="HD_GYP_dom"/>
</dbReference>
<keyword evidence="3" id="KW-1185">Reference proteome</keyword>
<evidence type="ECO:0000259" key="1">
    <source>
        <dbReference type="PROSITE" id="PS51832"/>
    </source>
</evidence>
<dbReference type="InterPro" id="IPR006675">
    <property type="entry name" value="HDIG_dom"/>
</dbReference>
<dbReference type="InterPro" id="IPR003607">
    <property type="entry name" value="HD/PDEase_dom"/>
</dbReference>
<dbReference type="PROSITE" id="PS51832">
    <property type="entry name" value="HD_GYP"/>
    <property type="match status" value="1"/>
</dbReference>
<dbReference type="Pfam" id="PF13487">
    <property type="entry name" value="HD_5"/>
    <property type="match status" value="1"/>
</dbReference>
<dbReference type="RefSeq" id="WP_073153759.1">
    <property type="nucleotide sequence ID" value="NZ_FRAG01000114.1"/>
</dbReference>
<reference evidence="2 3" key="1">
    <citation type="submission" date="2016-11" db="EMBL/GenBank/DDBJ databases">
        <authorList>
            <person name="Jaros S."/>
            <person name="Januszkiewicz K."/>
            <person name="Wedrychowicz H."/>
        </authorList>
    </citation>
    <scope>NUCLEOTIDE SEQUENCE [LARGE SCALE GENOMIC DNA]</scope>
    <source>
        <strain evidence="2 3">DSM 15212</strain>
    </source>
</reference>
<sequence>MINIENILLLNNLEKREIDHSKRVANYAVNFGKVLGLKYEQQKLLYSLGLLHDIGKGKISNEILSKREPLTKLERKIIESHSVFGEKYILLIPELKAYSKVIRAHHERWDGNGYPDGLCGENIPFFSRVISLVDVYDALTMKRPYRDKVFTTKEALGIIKESCGQFDPYLAEIFIQNAGYIKGLPKKVV</sequence>
<accession>A0A1M6TYV0</accession>
<dbReference type="EMBL" id="FRAG01000114">
    <property type="protein sequence ID" value="SHK62091.1"/>
    <property type="molecule type" value="Genomic_DNA"/>
</dbReference>
<evidence type="ECO:0000313" key="3">
    <source>
        <dbReference type="Proteomes" id="UP000184465"/>
    </source>
</evidence>
<dbReference type="CDD" id="cd00077">
    <property type="entry name" value="HDc"/>
    <property type="match status" value="1"/>
</dbReference>
<dbReference type="OrthoDB" id="9804747at2"/>
<protein>
    <submittedName>
        <fullName evidence="2">HDIG domain-containing protein</fullName>
    </submittedName>
</protein>
<dbReference type="SUPFAM" id="SSF109604">
    <property type="entry name" value="HD-domain/PDEase-like"/>
    <property type="match status" value="1"/>
</dbReference>
<dbReference type="AlphaFoldDB" id="A0A1M6TYV0"/>
<dbReference type="PANTHER" id="PTHR43155">
    <property type="entry name" value="CYCLIC DI-GMP PHOSPHODIESTERASE PA4108-RELATED"/>
    <property type="match status" value="1"/>
</dbReference>
<gene>
    <name evidence="2" type="ORF">SAMN02745912_03831</name>
</gene>
<dbReference type="NCBIfam" id="TIGR00277">
    <property type="entry name" value="HDIG"/>
    <property type="match status" value="1"/>
</dbReference>
<dbReference type="Proteomes" id="UP000184465">
    <property type="component" value="Unassembled WGS sequence"/>
</dbReference>
<dbReference type="STRING" id="1121301.SAMN02745912_03831"/>